<accession>A0A1B9AY47</accession>
<protein>
    <submittedName>
        <fullName evidence="5">Allophanate hydrolase</fullName>
    </submittedName>
</protein>
<dbReference type="RefSeq" id="WP_065410055.1">
    <property type="nucleotide sequence ID" value="NZ_MAYT01000012.1"/>
</dbReference>
<proteinExistence type="predicted"/>
<evidence type="ECO:0000256" key="2">
    <source>
        <dbReference type="ARBA" id="ARBA00022801"/>
    </source>
</evidence>
<gene>
    <name evidence="5" type="ORF">A8F95_04570</name>
</gene>
<dbReference type="SMART" id="SM00796">
    <property type="entry name" value="AHS1"/>
    <property type="match status" value="1"/>
</dbReference>
<dbReference type="Pfam" id="PF02682">
    <property type="entry name" value="CT_C_D"/>
    <property type="match status" value="1"/>
</dbReference>
<evidence type="ECO:0000256" key="3">
    <source>
        <dbReference type="ARBA" id="ARBA00022840"/>
    </source>
</evidence>
<dbReference type="GO" id="GO:0005524">
    <property type="term" value="F:ATP binding"/>
    <property type="evidence" value="ECO:0007669"/>
    <property type="project" value="UniProtKB-KW"/>
</dbReference>
<feature type="domain" description="Carboxyltransferase" evidence="4">
    <location>
        <begin position="13"/>
        <end position="242"/>
    </location>
</feature>
<dbReference type="SUPFAM" id="SSF160467">
    <property type="entry name" value="PH0987 N-terminal domain-like"/>
    <property type="match status" value="1"/>
</dbReference>
<evidence type="ECO:0000259" key="4">
    <source>
        <dbReference type="SMART" id="SM00796"/>
    </source>
</evidence>
<dbReference type="SUPFAM" id="SSF50891">
    <property type="entry name" value="Cyclophilin-like"/>
    <property type="match status" value="1"/>
</dbReference>
<evidence type="ECO:0000313" key="6">
    <source>
        <dbReference type="Proteomes" id="UP000092578"/>
    </source>
</evidence>
<dbReference type="AlphaFoldDB" id="A0A1B9AY47"/>
<dbReference type="PANTHER" id="PTHR34698">
    <property type="entry name" value="5-OXOPROLINASE SUBUNIT B"/>
    <property type="match status" value="1"/>
</dbReference>
<dbReference type="Gene3D" id="3.30.1360.40">
    <property type="match status" value="1"/>
</dbReference>
<name>A0A1B9AY47_9BACI</name>
<dbReference type="GO" id="GO:0016787">
    <property type="term" value="F:hydrolase activity"/>
    <property type="evidence" value="ECO:0007669"/>
    <property type="project" value="UniProtKB-KW"/>
</dbReference>
<dbReference type="Gene3D" id="2.40.100.10">
    <property type="entry name" value="Cyclophilin-like"/>
    <property type="match status" value="1"/>
</dbReference>
<comment type="caution">
    <text evidence="5">The sequence shown here is derived from an EMBL/GenBank/DDBJ whole genome shotgun (WGS) entry which is preliminary data.</text>
</comment>
<evidence type="ECO:0000313" key="5">
    <source>
        <dbReference type="EMBL" id="OCA88726.1"/>
    </source>
</evidence>
<keyword evidence="3" id="KW-0067">ATP-binding</keyword>
<sequence>MKRWSELFNLPETNFHFCGDEYIYAEISREMRVESNFKALAVTEELRRRNIPGIIDIVSSNASYLVRYNPEVISARDLADYVKEIDFTKSDPAGLDLSVRIVEIPIWYDDPVTKEYSRRFRNRHQEPDLSNFDYVMKVNGFTDKQAFIEKHSSLPYLITMVGFLPGTAWHFPLGAKPSDIIQAPKYKSPRTDTPERSVGIGGAFNVVYPVQGTGSYQLIGMSAVPVVDLSDRLMDLKDTAFLARPGDIWKYRPVDESEYTAIQARVSSGDYRYKMKVIDLSPIEYIAKGKEYIEELMGDF</sequence>
<dbReference type="InterPro" id="IPR029000">
    <property type="entry name" value="Cyclophilin-like_dom_sf"/>
</dbReference>
<keyword evidence="2 5" id="KW-0378">Hydrolase</keyword>
<keyword evidence="1" id="KW-0547">Nucleotide-binding</keyword>
<dbReference type="PANTHER" id="PTHR34698:SF2">
    <property type="entry name" value="5-OXOPROLINASE SUBUNIT B"/>
    <property type="match status" value="1"/>
</dbReference>
<dbReference type="InterPro" id="IPR003833">
    <property type="entry name" value="CT_C_D"/>
</dbReference>
<keyword evidence="6" id="KW-1185">Reference proteome</keyword>
<dbReference type="InterPro" id="IPR010016">
    <property type="entry name" value="PxpB"/>
</dbReference>
<organism evidence="5 6">
    <name type="scientific">Pseudobacillus wudalianchiensis</name>
    <dbReference type="NCBI Taxonomy" id="1743143"/>
    <lineage>
        <taxon>Bacteria</taxon>
        <taxon>Bacillati</taxon>
        <taxon>Bacillota</taxon>
        <taxon>Bacilli</taxon>
        <taxon>Bacillales</taxon>
        <taxon>Bacillaceae</taxon>
        <taxon>Pseudobacillus</taxon>
    </lineage>
</organism>
<reference evidence="6" key="1">
    <citation type="submission" date="2016-05" db="EMBL/GenBank/DDBJ databases">
        <authorList>
            <person name="Liu B."/>
            <person name="Wang J."/>
            <person name="Zhu Y."/>
            <person name="Liu G."/>
            <person name="Chen Q."/>
            <person name="Chen Z."/>
            <person name="Lan J."/>
            <person name="Che J."/>
            <person name="Ge C."/>
            <person name="Shi H."/>
            <person name="Pan Z."/>
            <person name="Liu X."/>
        </authorList>
    </citation>
    <scope>NUCLEOTIDE SEQUENCE [LARGE SCALE GENOMIC DNA]</scope>
    <source>
        <strain evidence="6">FJAT-27215</strain>
    </source>
</reference>
<dbReference type="Proteomes" id="UP000092578">
    <property type="component" value="Unassembled WGS sequence"/>
</dbReference>
<dbReference type="EMBL" id="MAYT01000012">
    <property type="protein sequence ID" value="OCA88726.1"/>
    <property type="molecule type" value="Genomic_DNA"/>
</dbReference>
<evidence type="ECO:0000256" key="1">
    <source>
        <dbReference type="ARBA" id="ARBA00022741"/>
    </source>
</evidence>